<organism evidence="2 3">
    <name type="scientific">Marispirochaeta aestuarii</name>
    <dbReference type="NCBI Taxonomy" id="1963862"/>
    <lineage>
        <taxon>Bacteria</taxon>
        <taxon>Pseudomonadati</taxon>
        <taxon>Spirochaetota</taxon>
        <taxon>Spirochaetia</taxon>
        <taxon>Spirochaetales</taxon>
        <taxon>Spirochaetaceae</taxon>
        <taxon>Marispirochaeta</taxon>
    </lineage>
</organism>
<dbReference type="SUPFAM" id="SSF69118">
    <property type="entry name" value="AhpD-like"/>
    <property type="match status" value="1"/>
</dbReference>
<dbReference type="InterPro" id="IPR003779">
    <property type="entry name" value="CMD-like"/>
</dbReference>
<sequence length="100" mass="10453">MSFNPLAPIEKNDKDLYAYVEHGRSMALEAGSLGRMEKLLIAMALDAAHGAANGVKSLALQAMEAGASREQVMEALRVAAYISGVGSVYTAAAGLQDVLN</sequence>
<name>A0A1Y1S220_9SPIO</name>
<dbReference type="Proteomes" id="UP000192343">
    <property type="component" value="Unassembled WGS sequence"/>
</dbReference>
<proteinExistence type="predicted"/>
<accession>A0A1Y1S220</accession>
<dbReference type="InterPro" id="IPR029032">
    <property type="entry name" value="AhpD-like"/>
</dbReference>
<feature type="domain" description="Carboxymuconolactone decarboxylase-like" evidence="1">
    <location>
        <begin position="16"/>
        <end position="93"/>
    </location>
</feature>
<comment type="caution">
    <text evidence="2">The sequence shown here is derived from an EMBL/GenBank/DDBJ whole genome shotgun (WGS) entry which is preliminary data.</text>
</comment>
<evidence type="ECO:0000313" key="2">
    <source>
        <dbReference type="EMBL" id="ORC37769.1"/>
    </source>
</evidence>
<dbReference type="Gene3D" id="1.20.1290.10">
    <property type="entry name" value="AhpD-like"/>
    <property type="match status" value="1"/>
</dbReference>
<dbReference type="Pfam" id="PF02627">
    <property type="entry name" value="CMD"/>
    <property type="match status" value="1"/>
</dbReference>
<keyword evidence="3" id="KW-1185">Reference proteome</keyword>
<dbReference type="PANTHER" id="PTHR33930:SF2">
    <property type="entry name" value="BLR3452 PROTEIN"/>
    <property type="match status" value="1"/>
</dbReference>
<dbReference type="OrthoDB" id="331470at2"/>
<evidence type="ECO:0000259" key="1">
    <source>
        <dbReference type="Pfam" id="PF02627"/>
    </source>
</evidence>
<evidence type="ECO:0000313" key="3">
    <source>
        <dbReference type="Proteomes" id="UP000192343"/>
    </source>
</evidence>
<dbReference type="GO" id="GO:0051920">
    <property type="term" value="F:peroxiredoxin activity"/>
    <property type="evidence" value="ECO:0007669"/>
    <property type="project" value="InterPro"/>
</dbReference>
<dbReference type="EMBL" id="MWQY01000002">
    <property type="protein sequence ID" value="ORC37769.1"/>
    <property type="molecule type" value="Genomic_DNA"/>
</dbReference>
<reference evidence="2 3" key="1">
    <citation type="submission" date="2017-03" db="EMBL/GenBank/DDBJ databases">
        <title>Draft Genome sequence of Marispirochaeta sp. strain JC444.</title>
        <authorList>
            <person name="Shivani Y."/>
            <person name="Subhash Y."/>
            <person name="Sasikala C."/>
            <person name="Ramana C."/>
        </authorList>
    </citation>
    <scope>NUCLEOTIDE SEQUENCE [LARGE SCALE GENOMIC DNA]</scope>
    <source>
        <strain evidence="2 3">JC444</strain>
    </source>
</reference>
<dbReference type="STRING" id="1963862.B4O97_01850"/>
<dbReference type="PANTHER" id="PTHR33930">
    <property type="entry name" value="ALKYL HYDROPEROXIDE REDUCTASE AHPD"/>
    <property type="match status" value="1"/>
</dbReference>
<gene>
    <name evidence="2" type="ORF">B4O97_01850</name>
</gene>
<protein>
    <submittedName>
        <fullName evidence="2">4-carboxymuconolactone decarboxylase</fullName>
    </submittedName>
</protein>
<dbReference type="RefSeq" id="WP_083047752.1">
    <property type="nucleotide sequence ID" value="NZ_MWQY01000002.1"/>
</dbReference>
<dbReference type="AlphaFoldDB" id="A0A1Y1S220"/>